<dbReference type="PANTHER" id="PTHR11449">
    <property type="entry name" value="RIBOSOMAL PROTEIN L30"/>
    <property type="match status" value="1"/>
</dbReference>
<evidence type="ECO:0000256" key="3">
    <source>
        <dbReference type="SAM" id="SignalP"/>
    </source>
</evidence>
<gene>
    <name evidence="5" type="ORF">MKW94_002669</name>
    <name evidence="4" type="ORF">MKW94_024444</name>
</gene>
<dbReference type="InterPro" id="IPR039109">
    <property type="entry name" value="Ribosomal_eL30-like"/>
</dbReference>
<reference evidence="4" key="1">
    <citation type="submission" date="2022-03" db="EMBL/GenBank/DDBJ databases">
        <title>A functionally conserved STORR gene fusion in Papaver species that diverged 16.8 million years ago.</title>
        <authorList>
            <person name="Catania T."/>
        </authorList>
    </citation>
    <scope>NUCLEOTIDE SEQUENCE</scope>
    <source>
        <strain evidence="4">S-191538</strain>
    </source>
</reference>
<organism evidence="4 6">
    <name type="scientific">Papaver nudicaule</name>
    <name type="common">Iceland poppy</name>
    <dbReference type="NCBI Taxonomy" id="74823"/>
    <lineage>
        <taxon>Eukaryota</taxon>
        <taxon>Viridiplantae</taxon>
        <taxon>Streptophyta</taxon>
        <taxon>Embryophyta</taxon>
        <taxon>Tracheophyta</taxon>
        <taxon>Spermatophyta</taxon>
        <taxon>Magnoliopsida</taxon>
        <taxon>Ranunculales</taxon>
        <taxon>Papaveraceae</taxon>
        <taxon>Papaveroideae</taxon>
        <taxon>Papaver</taxon>
    </lineage>
</organism>
<keyword evidence="3" id="KW-0732">Signal</keyword>
<evidence type="ECO:0000313" key="6">
    <source>
        <dbReference type="Proteomes" id="UP001177140"/>
    </source>
</evidence>
<proteinExistence type="predicted"/>
<dbReference type="GO" id="GO:0005840">
    <property type="term" value="C:ribosome"/>
    <property type="evidence" value="ECO:0007669"/>
    <property type="project" value="UniProtKB-KW"/>
</dbReference>
<dbReference type="EMBL" id="JAJJMA010076727">
    <property type="protein sequence ID" value="MCL7028200.1"/>
    <property type="molecule type" value="Genomic_DNA"/>
</dbReference>
<dbReference type="GO" id="GO:0003723">
    <property type="term" value="F:RNA binding"/>
    <property type="evidence" value="ECO:0007669"/>
    <property type="project" value="InterPro"/>
</dbReference>
<evidence type="ECO:0000313" key="5">
    <source>
        <dbReference type="EMBL" id="MCL7044434.1"/>
    </source>
</evidence>
<keyword evidence="2" id="KW-0687">Ribonucleoprotein</keyword>
<name>A0AA41S466_PAPNU</name>
<protein>
    <recommendedName>
        <fullName evidence="7">60S ribosomal protein L30</fullName>
    </recommendedName>
</protein>
<dbReference type="AlphaFoldDB" id="A0AA41S466"/>
<dbReference type="PROSITE" id="PS00993">
    <property type="entry name" value="RIBOSOMAL_L30E_2"/>
    <property type="match status" value="1"/>
</dbReference>
<evidence type="ECO:0000256" key="2">
    <source>
        <dbReference type="ARBA" id="ARBA00023274"/>
    </source>
</evidence>
<sequence length="72" mass="8081">MSSKLLLFWCRLVSCRKLLSCYISQVDLLYPSRFASDNVDLGTACGRYYRVSCLSILDPGDSDIIKTLPGDQ</sequence>
<evidence type="ECO:0000313" key="4">
    <source>
        <dbReference type="EMBL" id="MCL7028200.1"/>
    </source>
</evidence>
<keyword evidence="6" id="KW-1185">Reference proteome</keyword>
<dbReference type="GO" id="GO:1990904">
    <property type="term" value="C:ribonucleoprotein complex"/>
    <property type="evidence" value="ECO:0007669"/>
    <property type="project" value="UniProtKB-KW"/>
</dbReference>
<feature type="signal peptide" evidence="3">
    <location>
        <begin position="1"/>
        <end position="15"/>
    </location>
</feature>
<dbReference type="EMBL" id="JAJJMA010258062">
    <property type="protein sequence ID" value="MCL7044434.1"/>
    <property type="molecule type" value="Genomic_DNA"/>
</dbReference>
<evidence type="ECO:0008006" key="7">
    <source>
        <dbReference type="Google" id="ProtNLM"/>
    </source>
</evidence>
<dbReference type="Gene3D" id="3.30.1330.30">
    <property type="match status" value="1"/>
</dbReference>
<feature type="chain" id="PRO_5041589184" description="60S ribosomal protein L30" evidence="3">
    <location>
        <begin position="16"/>
        <end position="72"/>
    </location>
</feature>
<comment type="caution">
    <text evidence="4">The sequence shown here is derived from an EMBL/GenBank/DDBJ whole genome shotgun (WGS) entry which is preliminary data.</text>
</comment>
<keyword evidence="1" id="KW-0689">Ribosomal protein</keyword>
<dbReference type="Proteomes" id="UP001177140">
    <property type="component" value="Unassembled WGS sequence"/>
</dbReference>
<accession>A0AA41S466</accession>
<dbReference type="InterPro" id="IPR022991">
    <property type="entry name" value="Ribosomal_eL30_CS"/>
</dbReference>
<evidence type="ECO:0000256" key="1">
    <source>
        <dbReference type="ARBA" id="ARBA00022980"/>
    </source>
</evidence>
<dbReference type="InterPro" id="IPR029064">
    <property type="entry name" value="Ribosomal_eL30-like_sf"/>
</dbReference>
<dbReference type="SUPFAM" id="SSF55315">
    <property type="entry name" value="L30e-like"/>
    <property type="match status" value="1"/>
</dbReference>